<comment type="caution">
    <text evidence="9">The sequence shown here is derived from an EMBL/GenBank/DDBJ whole genome shotgun (WGS) entry which is preliminary data.</text>
</comment>
<feature type="domain" description="ResB-like" evidence="8">
    <location>
        <begin position="442"/>
        <end position="522"/>
    </location>
</feature>
<protein>
    <submittedName>
        <fullName evidence="9">Cytochrome C biogenesis protein</fullName>
    </submittedName>
</protein>
<reference evidence="9 10" key="1">
    <citation type="submission" date="2012-09" db="EMBL/GenBank/DDBJ databases">
        <title>Genome Sequence of Bacillus sp. DW5-4.</title>
        <authorList>
            <person name="Lai Q."/>
            <person name="Liu Y."/>
            <person name="Shao Z."/>
        </authorList>
    </citation>
    <scope>NUCLEOTIDE SEQUENCE [LARGE SCALE GENOMIC DNA]</scope>
    <source>
        <strain evidence="9 10">DW5-4</strain>
    </source>
</reference>
<dbReference type="PANTHER" id="PTHR31566">
    <property type="entry name" value="CYTOCHROME C BIOGENESIS PROTEIN CCS1, CHLOROPLASTIC"/>
    <property type="match status" value="1"/>
</dbReference>
<dbReference type="PANTHER" id="PTHR31566:SF0">
    <property type="entry name" value="CYTOCHROME C BIOGENESIS PROTEIN CCS1, CHLOROPLASTIC"/>
    <property type="match status" value="1"/>
</dbReference>
<gene>
    <name evidence="9" type="ORF">BA70_13175</name>
</gene>
<evidence type="ECO:0000313" key="10">
    <source>
        <dbReference type="Proteomes" id="UP000028091"/>
    </source>
</evidence>
<feature type="transmembrane region" description="Helical" evidence="7">
    <location>
        <begin position="125"/>
        <end position="147"/>
    </location>
</feature>
<dbReference type="OrthoDB" id="9770923at2"/>
<keyword evidence="10" id="KW-1185">Reference proteome</keyword>
<comment type="subcellular location">
    <subcellularLocation>
        <location evidence="1">Membrane</location>
        <topology evidence="1">Multi-pass membrane protein</topology>
    </subcellularLocation>
</comment>
<feature type="domain" description="ResB-like" evidence="8">
    <location>
        <begin position="66"/>
        <end position="426"/>
    </location>
</feature>
<keyword evidence="2 7" id="KW-0812">Transmembrane</keyword>
<organism evidence="9 10">
    <name type="scientific">Bacillus zhangzhouensis</name>
    <dbReference type="NCBI Taxonomy" id="1178540"/>
    <lineage>
        <taxon>Bacteria</taxon>
        <taxon>Bacillati</taxon>
        <taxon>Bacillota</taxon>
        <taxon>Bacilli</taxon>
        <taxon>Bacillales</taxon>
        <taxon>Bacillaceae</taxon>
        <taxon>Bacillus</taxon>
    </lineage>
</organism>
<evidence type="ECO:0000256" key="7">
    <source>
        <dbReference type="SAM" id="Phobius"/>
    </source>
</evidence>
<evidence type="ECO:0000256" key="3">
    <source>
        <dbReference type="ARBA" id="ARBA00022748"/>
    </source>
</evidence>
<evidence type="ECO:0000256" key="6">
    <source>
        <dbReference type="SAM" id="MobiDB-lite"/>
    </source>
</evidence>
<evidence type="ECO:0000256" key="5">
    <source>
        <dbReference type="ARBA" id="ARBA00023136"/>
    </source>
</evidence>
<feature type="transmembrane region" description="Helical" evidence="7">
    <location>
        <begin position="469"/>
        <end position="491"/>
    </location>
</feature>
<feature type="region of interest" description="Disordered" evidence="6">
    <location>
        <begin position="535"/>
        <end position="559"/>
    </location>
</feature>
<dbReference type="InterPro" id="IPR023494">
    <property type="entry name" value="Cyt_c_bgen_Ccs1/CcsB/ResB"/>
</dbReference>
<sequence length="559" mass="63522">MKEVKCECGHINPIGTVLCESCGNPIATKEKNSSKLLDMRYDGSARRSQTYNKTIVDKVWNFFSSVKVGVWLIVITLLASSLGTIFPQERFIPPGASASTYYEEQYGSFGKLYYILGFHDLYSSWWFLALVASIGISLVICSLDRVIPLYRALKNQGVVKKESFLRRQRLFSETDKTLDQHTYEGIVRAMKQKRYRVREEDGHILAEKGRFSRWGPYVNHIGLIIFLLGSMLRFVPGMYVDETLWVREGETAPIPGTDGQYFLKNNAFSIDRYESGNEKEVFENAIEKAGDGQVVKSYKTDAILYKREGEVVFGEKPKLKQVTEHDIKVNEPLKFDHFSLYQVDFKQNELDQMVFQLIRKDTEESFGTVKINLLEPKSEYDLGSGYKVKVMSYLPDFYFDEDGTPSTKTRNPNNPAFVFEMISPEKPKGEKSFVAIQETVEGSDNNIYKMKFDRVETKNVTGLTVRKDLTLGILIVGGIIFMIGVVQGMYWQHRRIWLSAKDGKVFVAGHTNKNWFGLKSDLNVLLSSSGIKQPVDQKELPDTTSISKSKGEGLDGGSQ</sequence>
<dbReference type="Pfam" id="PF05140">
    <property type="entry name" value="ResB"/>
    <property type="match status" value="2"/>
</dbReference>
<evidence type="ECO:0000256" key="2">
    <source>
        <dbReference type="ARBA" id="ARBA00022692"/>
    </source>
</evidence>
<dbReference type="InterPro" id="IPR007816">
    <property type="entry name" value="ResB-like_domain"/>
</dbReference>
<keyword evidence="5 7" id="KW-0472">Membrane</keyword>
<evidence type="ECO:0000256" key="4">
    <source>
        <dbReference type="ARBA" id="ARBA00022989"/>
    </source>
</evidence>
<evidence type="ECO:0000313" key="9">
    <source>
        <dbReference type="EMBL" id="KEP27279.1"/>
    </source>
</evidence>
<keyword evidence="4 7" id="KW-1133">Transmembrane helix</keyword>
<dbReference type="GO" id="GO:0016020">
    <property type="term" value="C:membrane"/>
    <property type="evidence" value="ECO:0007669"/>
    <property type="project" value="UniProtKB-SubCell"/>
</dbReference>
<dbReference type="RefSeq" id="WP_034318812.1">
    <property type="nucleotide sequence ID" value="NZ_JOTP01000004.1"/>
</dbReference>
<proteinExistence type="predicted"/>
<dbReference type="AlphaFoldDB" id="A0A081LDF3"/>
<dbReference type="GO" id="GO:0017004">
    <property type="term" value="P:cytochrome complex assembly"/>
    <property type="evidence" value="ECO:0007669"/>
    <property type="project" value="UniProtKB-KW"/>
</dbReference>
<dbReference type="eggNOG" id="COG1333">
    <property type="taxonomic scope" value="Bacteria"/>
</dbReference>
<name>A0A081LDF3_9BACI</name>
<keyword evidence="3" id="KW-0201">Cytochrome c-type biogenesis</keyword>
<evidence type="ECO:0000256" key="1">
    <source>
        <dbReference type="ARBA" id="ARBA00004141"/>
    </source>
</evidence>
<dbReference type="Proteomes" id="UP000028091">
    <property type="component" value="Unassembled WGS sequence"/>
</dbReference>
<dbReference type="EMBL" id="JOTP01000004">
    <property type="protein sequence ID" value="KEP27279.1"/>
    <property type="molecule type" value="Genomic_DNA"/>
</dbReference>
<evidence type="ECO:0000259" key="8">
    <source>
        <dbReference type="Pfam" id="PF05140"/>
    </source>
</evidence>
<accession>A0A081LDF3</accession>
<feature type="transmembrane region" description="Helical" evidence="7">
    <location>
        <begin position="68"/>
        <end position="86"/>
    </location>
</feature>